<dbReference type="Pfam" id="PF00024">
    <property type="entry name" value="PAN_1"/>
    <property type="match status" value="1"/>
</dbReference>
<dbReference type="GO" id="GO:0001402">
    <property type="term" value="P:signal transduction involved in filamentous growth"/>
    <property type="evidence" value="ECO:0007669"/>
    <property type="project" value="TreeGrafter"/>
</dbReference>
<keyword evidence="4" id="KW-1185">Reference proteome</keyword>
<dbReference type="PANTHER" id="PTHR35778:SF1">
    <property type="entry name" value="SIGNALING MUCIN HKR1-RELATED"/>
    <property type="match status" value="1"/>
</dbReference>
<sequence>MTGNTKLESVWSSTKCEAEKHVIGEFGNTKLESVWSSTQCEAKKHVICEFAGESSFKTWQNHTLSAEPIATARNVNSSEQCRSLCEELRLARAECVAALFEPEDTLCKLFKFSTKLKPKNLTNYNGILMTREVFPYDIQIVTKEERSNYTNITGDVPHPAGHPGGCNATEPCYHDVIPDDVNMTSYDPVSTMCGNSCIRGRSFKITDSVTDFIGDATSEFCGDQKVAIAESEEELAFFIQCLCLDKDLPGFVVRLKTQKDTPFQESLSRFQGSREFSILKLDCHDCNRISAEHKIVSCRVGCHGNLTTVATKSVLCENKTDMNAPTTTCVPPTTTTAASTTTDSPTTTTAQTTDSPTTTTAQTTDSPTTTTAQTTDSPTTTTAQTTDSPTTTTAQTTDSPTTTTAPTTDFSTTTVPTTTSATTTAPTTDSSTTTTAPTTTSATTTAPTIDSSTTTTAQTTDSPTTTTAQTTDSPTTTTAQTTDSPTTTTAQTTDSPTTATQTTTSATTAAQTTISATTAAQTTTSVTTAAQTTISATTAAQTSTSVTTAAQATTSATTAAPATATITTAAPATTTTTTPAPTTTTSTTAPTNTPTTTAAQTSTSPCRKPTNTTLPCCCMCYKVRNFSKELNLTTEKLLEKRDKEIKKELTVNVSNLSKTKAKKMSQVDQRGSSQSMGSLAIVLFAVVFGMIVLSDFNKLGACPHCLRRNEKEEMRLQEEEKMKTEEQKREWGAEMGNEDEEGNEEDGENLIRIRLRMMHVSETGSDVSPEADSEV</sequence>
<dbReference type="Proteomes" id="UP001374579">
    <property type="component" value="Unassembled WGS sequence"/>
</dbReference>
<feature type="compositionally biased region" description="Low complexity" evidence="1">
    <location>
        <begin position="324"/>
        <end position="505"/>
    </location>
</feature>
<dbReference type="GO" id="GO:0005576">
    <property type="term" value="C:extracellular region"/>
    <property type="evidence" value="ECO:0007669"/>
    <property type="project" value="TreeGrafter"/>
</dbReference>
<feature type="domain" description="Apple" evidence="2">
    <location>
        <begin position="48"/>
        <end position="133"/>
    </location>
</feature>
<dbReference type="GO" id="GO:0006972">
    <property type="term" value="P:hyperosmotic response"/>
    <property type="evidence" value="ECO:0007669"/>
    <property type="project" value="TreeGrafter"/>
</dbReference>
<evidence type="ECO:0000256" key="1">
    <source>
        <dbReference type="SAM" id="MobiDB-lite"/>
    </source>
</evidence>
<dbReference type="SUPFAM" id="SSF57414">
    <property type="entry name" value="Hairpin loop containing domain-like"/>
    <property type="match status" value="1"/>
</dbReference>
<feature type="compositionally biased region" description="Basic and acidic residues" evidence="1">
    <location>
        <begin position="716"/>
        <end position="732"/>
    </location>
</feature>
<protein>
    <recommendedName>
        <fullName evidence="2">Apple domain-containing protein</fullName>
    </recommendedName>
</protein>
<dbReference type="EMBL" id="JBAMIC010000012">
    <property type="protein sequence ID" value="KAK7098528.1"/>
    <property type="molecule type" value="Genomic_DNA"/>
</dbReference>
<evidence type="ECO:0000313" key="3">
    <source>
        <dbReference type="EMBL" id="KAK7098528.1"/>
    </source>
</evidence>
<gene>
    <name evidence="3" type="ORF">V1264_002801</name>
</gene>
<organism evidence="3 4">
    <name type="scientific">Littorina saxatilis</name>
    <dbReference type="NCBI Taxonomy" id="31220"/>
    <lineage>
        <taxon>Eukaryota</taxon>
        <taxon>Metazoa</taxon>
        <taxon>Spiralia</taxon>
        <taxon>Lophotrochozoa</taxon>
        <taxon>Mollusca</taxon>
        <taxon>Gastropoda</taxon>
        <taxon>Caenogastropoda</taxon>
        <taxon>Littorinimorpha</taxon>
        <taxon>Littorinoidea</taxon>
        <taxon>Littorinidae</taxon>
        <taxon>Littorina</taxon>
    </lineage>
</organism>
<proteinExistence type="predicted"/>
<dbReference type="GO" id="GO:0009986">
    <property type="term" value="C:cell surface"/>
    <property type="evidence" value="ECO:0007669"/>
    <property type="project" value="TreeGrafter"/>
</dbReference>
<evidence type="ECO:0000259" key="2">
    <source>
        <dbReference type="PROSITE" id="PS50948"/>
    </source>
</evidence>
<evidence type="ECO:0000313" key="4">
    <source>
        <dbReference type="Proteomes" id="UP001374579"/>
    </source>
</evidence>
<dbReference type="GO" id="GO:0007232">
    <property type="term" value="P:osmosensory signaling pathway via Sho1 osmosensor"/>
    <property type="evidence" value="ECO:0007669"/>
    <property type="project" value="InterPro"/>
</dbReference>
<reference evidence="3 4" key="1">
    <citation type="submission" date="2024-02" db="EMBL/GenBank/DDBJ databases">
        <title>Chromosome-scale genome assembly of the rough periwinkle Littorina saxatilis.</title>
        <authorList>
            <person name="De Jode A."/>
            <person name="Faria R."/>
            <person name="Formenti G."/>
            <person name="Sims Y."/>
            <person name="Smith T.P."/>
            <person name="Tracey A."/>
            <person name="Wood J.M.D."/>
            <person name="Zagrodzka Z.B."/>
            <person name="Johannesson K."/>
            <person name="Butlin R.K."/>
            <person name="Leder E.H."/>
        </authorList>
    </citation>
    <scope>NUCLEOTIDE SEQUENCE [LARGE SCALE GENOMIC DNA]</scope>
    <source>
        <strain evidence="3">Snail1</strain>
        <tissue evidence="3">Muscle</tissue>
    </source>
</reference>
<dbReference type="PANTHER" id="PTHR35778">
    <property type="entry name" value="SIGNALING MUCIN HKR1-RELATED"/>
    <property type="match status" value="1"/>
</dbReference>
<feature type="region of interest" description="Disordered" evidence="1">
    <location>
        <begin position="553"/>
        <end position="609"/>
    </location>
</feature>
<dbReference type="GO" id="GO:0030010">
    <property type="term" value="P:establishment of cell polarity"/>
    <property type="evidence" value="ECO:0007669"/>
    <property type="project" value="TreeGrafter"/>
</dbReference>
<feature type="compositionally biased region" description="Low complexity" evidence="1">
    <location>
        <begin position="553"/>
        <end position="605"/>
    </location>
</feature>
<feature type="region of interest" description="Disordered" evidence="1">
    <location>
        <begin position="321"/>
        <end position="505"/>
    </location>
</feature>
<dbReference type="InterPro" id="IPR003609">
    <property type="entry name" value="Pan_app"/>
</dbReference>
<feature type="region of interest" description="Disordered" evidence="1">
    <location>
        <begin position="716"/>
        <end position="747"/>
    </location>
</feature>
<dbReference type="GO" id="GO:0005886">
    <property type="term" value="C:plasma membrane"/>
    <property type="evidence" value="ECO:0007669"/>
    <property type="project" value="InterPro"/>
</dbReference>
<dbReference type="GO" id="GO:0030427">
    <property type="term" value="C:site of polarized growth"/>
    <property type="evidence" value="ECO:0007669"/>
    <property type="project" value="TreeGrafter"/>
</dbReference>
<name>A0AAN9B3N3_9CAEN</name>
<dbReference type="AlphaFoldDB" id="A0AAN9B3N3"/>
<dbReference type="SMART" id="SM00473">
    <property type="entry name" value="PAN_AP"/>
    <property type="match status" value="1"/>
</dbReference>
<feature type="compositionally biased region" description="Acidic residues" evidence="1">
    <location>
        <begin position="736"/>
        <end position="747"/>
    </location>
</feature>
<accession>A0AAN9B3N3</accession>
<comment type="caution">
    <text evidence="3">The sequence shown here is derived from an EMBL/GenBank/DDBJ whole genome shotgun (WGS) entry which is preliminary data.</text>
</comment>
<dbReference type="GO" id="GO:0005034">
    <property type="term" value="F:osmosensor activity"/>
    <property type="evidence" value="ECO:0007669"/>
    <property type="project" value="InterPro"/>
</dbReference>
<dbReference type="PROSITE" id="PS50948">
    <property type="entry name" value="PAN"/>
    <property type="match status" value="1"/>
</dbReference>
<dbReference type="InterPro" id="IPR039295">
    <property type="entry name" value="MSB2"/>
</dbReference>